<dbReference type="CDD" id="cd04741">
    <property type="entry name" value="DHOD_1A_like"/>
    <property type="match status" value="1"/>
</dbReference>
<feature type="domain" description="Dihydroorotate dehydrogenase catalytic" evidence="16">
    <location>
        <begin position="266"/>
        <end position="348"/>
    </location>
</feature>
<dbReference type="InterPro" id="IPR023359">
    <property type="entry name" value="Dihydro_DH_chainA_dom2"/>
</dbReference>
<dbReference type="EMBL" id="JAULSR010000001">
    <property type="protein sequence ID" value="KAK0635867.1"/>
    <property type="molecule type" value="Genomic_DNA"/>
</dbReference>
<comment type="subunit">
    <text evidence="6 15">Homodimer.</text>
</comment>
<dbReference type="PANTHER" id="PTHR48109">
    <property type="entry name" value="DIHYDROOROTATE DEHYDROGENASE (QUINONE), MITOCHONDRIAL-RELATED"/>
    <property type="match status" value="1"/>
</dbReference>
<dbReference type="EC" id="1.3.98.1" evidence="7 15"/>
<evidence type="ECO:0000256" key="8">
    <source>
        <dbReference type="ARBA" id="ARBA00021374"/>
    </source>
</evidence>
<evidence type="ECO:0000256" key="2">
    <source>
        <dbReference type="ARBA" id="ARBA00001917"/>
    </source>
</evidence>
<dbReference type="InterPro" id="IPR012135">
    <property type="entry name" value="Dihydroorotate_DH_1_2"/>
</dbReference>
<evidence type="ECO:0000256" key="15">
    <source>
        <dbReference type="RuleBase" id="RU364042"/>
    </source>
</evidence>
<keyword evidence="11 15" id="KW-0288">FMN</keyword>
<reference evidence="17" key="1">
    <citation type="submission" date="2023-06" db="EMBL/GenBank/DDBJ databases">
        <title>Genome-scale phylogeny and comparative genomics of the fungal order Sordariales.</title>
        <authorList>
            <consortium name="Lawrence Berkeley National Laboratory"/>
            <person name="Hensen N."/>
            <person name="Bonometti L."/>
            <person name="Westerberg I."/>
            <person name="Brannstrom I.O."/>
            <person name="Guillou S."/>
            <person name="Cros-Aarteil S."/>
            <person name="Calhoun S."/>
            <person name="Haridas S."/>
            <person name="Kuo A."/>
            <person name="Mondo S."/>
            <person name="Pangilinan J."/>
            <person name="Riley R."/>
            <person name="LaButti K."/>
            <person name="Andreopoulos B."/>
            <person name="Lipzen A."/>
            <person name="Chen C."/>
            <person name="Yanf M."/>
            <person name="Daum C."/>
            <person name="Ng V."/>
            <person name="Clum A."/>
            <person name="Steindorff A."/>
            <person name="Ohm R."/>
            <person name="Martin F."/>
            <person name="Silar P."/>
            <person name="Natvig D."/>
            <person name="Lalanne C."/>
            <person name="Gautier V."/>
            <person name="Ament-velasquez S.L."/>
            <person name="Kruys A."/>
            <person name="Hutchinson M.I."/>
            <person name="Powell A.J."/>
            <person name="Barry K."/>
            <person name="Miller A.N."/>
            <person name="Grigoriev I.V."/>
            <person name="Debuchy R."/>
            <person name="Gladieux P."/>
            <person name="Thoren M.H."/>
            <person name="Johannesson H."/>
        </authorList>
    </citation>
    <scope>NUCLEOTIDE SEQUENCE</scope>
    <source>
        <strain evidence="17">SMH3391-2</strain>
    </source>
</reference>
<evidence type="ECO:0000256" key="3">
    <source>
        <dbReference type="ARBA" id="ARBA00004496"/>
    </source>
</evidence>
<keyword evidence="10 15" id="KW-0285">Flavoprotein</keyword>
<dbReference type="GO" id="GO:0006207">
    <property type="term" value="P:'de novo' pyrimidine nucleobase biosynthetic process"/>
    <property type="evidence" value="ECO:0007669"/>
    <property type="project" value="TreeGrafter"/>
</dbReference>
<evidence type="ECO:0000313" key="18">
    <source>
        <dbReference type="Proteomes" id="UP001174934"/>
    </source>
</evidence>
<accession>A0AA39XKU5</accession>
<comment type="caution">
    <text evidence="17">The sequence shown here is derived from an EMBL/GenBank/DDBJ whole genome shotgun (WGS) entry which is preliminary data.</text>
</comment>
<keyword evidence="12 15" id="KW-0665">Pyrimidine biosynthesis</keyword>
<dbReference type="InterPro" id="IPR005720">
    <property type="entry name" value="Dihydroorotate_DH_cat"/>
</dbReference>
<evidence type="ECO:0000313" key="17">
    <source>
        <dbReference type="EMBL" id="KAK0635867.1"/>
    </source>
</evidence>
<dbReference type="PANTHER" id="PTHR48109:SF1">
    <property type="entry name" value="DIHYDROOROTATE DEHYDROGENASE (FUMARATE)"/>
    <property type="match status" value="1"/>
</dbReference>
<dbReference type="Gene3D" id="2.30.26.10">
    <property type="entry name" value="Dihydroorotate Dehydrogenase A, chain A, domain 2"/>
    <property type="match status" value="1"/>
</dbReference>
<keyword evidence="18" id="KW-1185">Reference proteome</keyword>
<gene>
    <name evidence="17" type="ORF">B0T17DRAFT_470087</name>
</gene>
<evidence type="ECO:0000256" key="11">
    <source>
        <dbReference type="ARBA" id="ARBA00022643"/>
    </source>
</evidence>
<dbReference type="InterPro" id="IPR033886">
    <property type="entry name" value="DHOD_1A"/>
</dbReference>
<evidence type="ECO:0000259" key="16">
    <source>
        <dbReference type="Pfam" id="PF01180"/>
    </source>
</evidence>
<feature type="non-terminal residue" evidence="17">
    <location>
        <position position="351"/>
    </location>
</feature>
<keyword evidence="13 15" id="KW-0560">Oxidoreductase</keyword>
<evidence type="ECO:0000256" key="12">
    <source>
        <dbReference type="ARBA" id="ARBA00022975"/>
    </source>
</evidence>
<dbReference type="Pfam" id="PF01180">
    <property type="entry name" value="DHO_dh"/>
    <property type="match status" value="1"/>
</dbReference>
<dbReference type="SUPFAM" id="SSF51395">
    <property type="entry name" value="FMN-linked oxidoreductases"/>
    <property type="match status" value="1"/>
</dbReference>
<evidence type="ECO:0000256" key="10">
    <source>
        <dbReference type="ARBA" id="ARBA00022630"/>
    </source>
</evidence>
<dbReference type="InterPro" id="IPR013785">
    <property type="entry name" value="Aldolase_TIM"/>
</dbReference>
<evidence type="ECO:0000256" key="5">
    <source>
        <dbReference type="ARBA" id="ARBA00008008"/>
    </source>
</evidence>
<dbReference type="GO" id="GO:0006222">
    <property type="term" value="P:UMP biosynthetic process"/>
    <property type="evidence" value="ECO:0007669"/>
    <property type="project" value="InterPro"/>
</dbReference>
<evidence type="ECO:0000256" key="9">
    <source>
        <dbReference type="ARBA" id="ARBA00022490"/>
    </source>
</evidence>
<dbReference type="GO" id="GO:1990663">
    <property type="term" value="F:dihydroorotate dehydrogenase (fumarate) activity"/>
    <property type="evidence" value="ECO:0007669"/>
    <property type="project" value="UniProtKB-EC"/>
</dbReference>
<name>A0AA39XKU5_9PEZI</name>
<evidence type="ECO:0000256" key="13">
    <source>
        <dbReference type="ARBA" id="ARBA00023002"/>
    </source>
</evidence>
<dbReference type="PIRSF" id="PIRSF000164">
    <property type="entry name" value="DHO_oxidase"/>
    <property type="match status" value="1"/>
</dbReference>
<comment type="subcellular location">
    <subcellularLocation>
        <location evidence="3 15">Cytoplasm</location>
    </subcellularLocation>
</comment>
<evidence type="ECO:0000256" key="1">
    <source>
        <dbReference type="ARBA" id="ARBA00001694"/>
    </source>
</evidence>
<protein>
    <recommendedName>
        <fullName evidence="8 15">Dihydroorotate dehydrogenase (fumarate)</fullName>
        <ecNumber evidence="7 15">1.3.98.1</ecNumber>
    </recommendedName>
    <alternativeName>
        <fullName evidence="14 15">Dihydroorotate oxidase</fullName>
    </alternativeName>
</protein>
<evidence type="ECO:0000256" key="4">
    <source>
        <dbReference type="ARBA" id="ARBA00004725"/>
    </source>
</evidence>
<comment type="pathway">
    <text evidence="4 15">Pyrimidine metabolism; UMP biosynthesis via de novo pathway.</text>
</comment>
<dbReference type="AlphaFoldDB" id="A0AA39XKU5"/>
<comment type="similarity">
    <text evidence="5 15">Belongs to the dihydroorotate dehydrogenase family. Type 1 subfamily.</text>
</comment>
<dbReference type="Gene3D" id="3.20.20.70">
    <property type="entry name" value="Aldolase class I"/>
    <property type="match status" value="1"/>
</dbReference>
<comment type="function">
    <text evidence="15">Catalyzes the conversion of dihydroorotate to orotate with fumarate as the electron acceptor.</text>
</comment>
<evidence type="ECO:0000256" key="7">
    <source>
        <dbReference type="ARBA" id="ARBA00011911"/>
    </source>
</evidence>
<evidence type="ECO:0000256" key="6">
    <source>
        <dbReference type="ARBA" id="ARBA00011738"/>
    </source>
</evidence>
<proteinExistence type="inferred from homology"/>
<dbReference type="GO" id="GO:0005737">
    <property type="term" value="C:cytoplasm"/>
    <property type="evidence" value="ECO:0007669"/>
    <property type="project" value="UniProtKB-SubCell"/>
</dbReference>
<comment type="cofactor">
    <cofactor evidence="2 15">
        <name>FMN</name>
        <dbReference type="ChEBI" id="CHEBI:58210"/>
    </cofactor>
</comment>
<feature type="non-terminal residue" evidence="17">
    <location>
        <position position="1"/>
    </location>
</feature>
<dbReference type="InterPro" id="IPR050074">
    <property type="entry name" value="DHO_dehydrogenase"/>
</dbReference>
<organism evidence="17 18">
    <name type="scientific">Bombardia bombarda</name>
    <dbReference type="NCBI Taxonomy" id="252184"/>
    <lineage>
        <taxon>Eukaryota</taxon>
        <taxon>Fungi</taxon>
        <taxon>Dikarya</taxon>
        <taxon>Ascomycota</taxon>
        <taxon>Pezizomycotina</taxon>
        <taxon>Sordariomycetes</taxon>
        <taxon>Sordariomycetidae</taxon>
        <taxon>Sordariales</taxon>
        <taxon>Lasiosphaeriaceae</taxon>
        <taxon>Bombardia</taxon>
    </lineage>
</organism>
<comment type="catalytic activity">
    <reaction evidence="1 15">
        <text>(S)-dihydroorotate + fumarate = orotate + succinate</text>
        <dbReference type="Rhea" id="RHEA:30059"/>
        <dbReference type="ChEBI" id="CHEBI:29806"/>
        <dbReference type="ChEBI" id="CHEBI:30031"/>
        <dbReference type="ChEBI" id="CHEBI:30839"/>
        <dbReference type="ChEBI" id="CHEBI:30864"/>
        <dbReference type="EC" id="1.3.98.1"/>
    </reaction>
</comment>
<keyword evidence="9 15" id="KW-0963">Cytoplasm</keyword>
<evidence type="ECO:0000256" key="14">
    <source>
        <dbReference type="ARBA" id="ARBA00031623"/>
    </source>
</evidence>
<sequence>PPALSIHPPLINSSNPWATSLDDLRLLYACPSTGAVTTRTSLIKGFAHDAAKHQYVGGGAVAGKNASINSLGYSPHTLETYLGFIKTISAEQQTVAPSSKKVFIVSVTGTPSEVAQCYTMIAAVANEVVFPLAMEVNLSCPNIEGKPPPAYGKGELVRYLEALQGVIDARSDGDDGKPLLLPRIPFGLKAPPYTHSTEYDILIGALAEHATSLGERGEKRVSPVSFITSTNTLGSCLLFAGGGDIDHDGGGGMDGVLTSFALPGFGIGGMAGAPLHPLALGNVATLRRRILLEENREPLGHIQIIGIGGVSDADGYRRMRTVGAEVVGVGTGLLQKGLEVFGEIENGVGGR</sequence>
<dbReference type="Proteomes" id="UP001174934">
    <property type="component" value="Unassembled WGS sequence"/>
</dbReference>